<evidence type="ECO:0000256" key="2">
    <source>
        <dbReference type="SAM" id="Phobius"/>
    </source>
</evidence>
<dbReference type="EMBL" id="CAJOBC010004099">
    <property type="protein sequence ID" value="CAF3814623.1"/>
    <property type="molecule type" value="Genomic_DNA"/>
</dbReference>
<dbReference type="SUPFAM" id="SSF54928">
    <property type="entry name" value="RNA-binding domain, RBD"/>
    <property type="match status" value="1"/>
</dbReference>
<dbReference type="Proteomes" id="UP000681722">
    <property type="component" value="Unassembled WGS sequence"/>
</dbReference>
<dbReference type="Gene3D" id="3.30.70.330">
    <property type="match status" value="1"/>
</dbReference>
<protein>
    <recommendedName>
        <fullName evidence="3">RRM domain-containing protein</fullName>
    </recommendedName>
</protein>
<evidence type="ECO:0000256" key="1">
    <source>
        <dbReference type="PROSITE-ProRule" id="PRU00176"/>
    </source>
</evidence>
<dbReference type="EMBL" id="CAJOBA010004065">
    <property type="protein sequence ID" value="CAF3701842.1"/>
    <property type="molecule type" value="Genomic_DNA"/>
</dbReference>
<dbReference type="InterPro" id="IPR035979">
    <property type="entry name" value="RBD_domain_sf"/>
</dbReference>
<dbReference type="Proteomes" id="UP000677228">
    <property type="component" value="Unassembled WGS sequence"/>
</dbReference>
<dbReference type="OrthoDB" id="6133115at2759"/>
<keyword evidence="2" id="KW-0472">Membrane</keyword>
<keyword evidence="2" id="KW-1133">Transmembrane helix</keyword>
<dbReference type="InterPro" id="IPR000504">
    <property type="entry name" value="RRM_dom"/>
</dbReference>
<proteinExistence type="predicted"/>
<dbReference type="AlphaFoldDB" id="A0A814K0J9"/>
<dbReference type="Pfam" id="PF23085">
    <property type="entry name" value="RRM_PARP14_3"/>
    <property type="match status" value="1"/>
</dbReference>
<dbReference type="InterPro" id="IPR012677">
    <property type="entry name" value="Nucleotide-bd_a/b_plait_sf"/>
</dbReference>
<feature type="transmembrane region" description="Helical" evidence="2">
    <location>
        <begin position="76"/>
        <end position="97"/>
    </location>
</feature>
<name>A0A814K0J9_9BILA</name>
<evidence type="ECO:0000313" key="4">
    <source>
        <dbReference type="EMBL" id="CAF0924719.1"/>
    </source>
</evidence>
<keyword evidence="8" id="KW-1185">Reference proteome</keyword>
<evidence type="ECO:0000313" key="5">
    <source>
        <dbReference type="EMBL" id="CAF1044650.1"/>
    </source>
</evidence>
<dbReference type="GO" id="GO:0003723">
    <property type="term" value="F:RNA binding"/>
    <property type="evidence" value="ECO:0007669"/>
    <property type="project" value="UniProtKB-UniRule"/>
</dbReference>
<dbReference type="Proteomes" id="UP000663829">
    <property type="component" value="Unassembled WGS sequence"/>
</dbReference>
<evidence type="ECO:0000259" key="3">
    <source>
        <dbReference type="PROSITE" id="PS50102"/>
    </source>
</evidence>
<keyword evidence="2" id="KW-0812">Transmembrane</keyword>
<accession>A0A814K0J9</accession>
<evidence type="ECO:0000313" key="8">
    <source>
        <dbReference type="Proteomes" id="UP000663829"/>
    </source>
</evidence>
<dbReference type="EMBL" id="CAJNOQ010004099">
    <property type="protein sequence ID" value="CAF1044650.1"/>
    <property type="molecule type" value="Genomic_DNA"/>
</dbReference>
<sequence length="185" mass="21825">MNINQFYQQPAKPQKMKLQDIDARRLILFNLPTDIIREYLELYIENLTNEAEIERIDYSNECDTTVMVTFKQELGLIRMIFFIYSYSVTCLFVHLDLQEAKRRHSTRPKLNNNEISISDVYIPSTIMIRNLPDDISKDVLELYFSNKKRSDGGEVKEVKLDQENQHALVTFKDSKGTSYQTFSFF</sequence>
<evidence type="ECO:0000313" key="6">
    <source>
        <dbReference type="EMBL" id="CAF3701842.1"/>
    </source>
</evidence>
<reference evidence="5" key="1">
    <citation type="submission" date="2021-02" db="EMBL/GenBank/DDBJ databases">
        <authorList>
            <person name="Nowell W R."/>
        </authorList>
    </citation>
    <scope>NUCLEOTIDE SEQUENCE</scope>
</reference>
<comment type="caution">
    <text evidence="5">The sequence shown here is derived from an EMBL/GenBank/DDBJ whole genome shotgun (WGS) entry which is preliminary data.</text>
</comment>
<evidence type="ECO:0000313" key="7">
    <source>
        <dbReference type="EMBL" id="CAF3814623.1"/>
    </source>
</evidence>
<dbReference type="EMBL" id="CAJNOK010004063">
    <property type="protein sequence ID" value="CAF0924719.1"/>
    <property type="molecule type" value="Genomic_DNA"/>
</dbReference>
<dbReference type="Proteomes" id="UP000682733">
    <property type="component" value="Unassembled WGS sequence"/>
</dbReference>
<organism evidence="5 8">
    <name type="scientific">Didymodactylos carnosus</name>
    <dbReference type="NCBI Taxonomy" id="1234261"/>
    <lineage>
        <taxon>Eukaryota</taxon>
        <taxon>Metazoa</taxon>
        <taxon>Spiralia</taxon>
        <taxon>Gnathifera</taxon>
        <taxon>Rotifera</taxon>
        <taxon>Eurotatoria</taxon>
        <taxon>Bdelloidea</taxon>
        <taxon>Philodinida</taxon>
        <taxon>Philodinidae</taxon>
        <taxon>Didymodactylos</taxon>
    </lineage>
</organism>
<keyword evidence="1" id="KW-0694">RNA-binding</keyword>
<dbReference type="PROSITE" id="PS50102">
    <property type="entry name" value="RRM"/>
    <property type="match status" value="1"/>
</dbReference>
<feature type="domain" description="RRM" evidence="3">
    <location>
        <begin position="124"/>
        <end position="185"/>
    </location>
</feature>
<gene>
    <name evidence="5" type="ORF">GPM918_LOCUS15961</name>
    <name evidence="4" type="ORF">OVA965_LOCUS10816</name>
    <name evidence="7" type="ORF">SRO942_LOCUS15961</name>
    <name evidence="6" type="ORF">TMI583_LOCUS10812</name>
</gene>